<dbReference type="AlphaFoldDB" id="A0A6P8TS00"/>
<name>A0A6P8TS00_GYMAC</name>
<dbReference type="Pfam" id="PF08198">
    <property type="entry name" value="Thymopoietin"/>
    <property type="match status" value="1"/>
</dbReference>
<dbReference type="KEGG" id="gacu:117543050"/>
<dbReference type="RefSeq" id="XP_034066968.1">
    <property type="nucleotide sequence ID" value="XM_034211077.1"/>
</dbReference>
<evidence type="ECO:0000256" key="4">
    <source>
        <dbReference type="ARBA" id="ARBA00022990"/>
    </source>
</evidence>
<evidence type="ECO:0000313" key="11">
    <source>
        <dbReference type="RefSeq" id="XP_034066968.1"/>
    </source>
</evidence>
<evidence type="ECO:0000313" key="10">
    <source>
        <dbReference type="Proteomes" id="UP000515161"/>
    </source>
</evidence>
<dbReference type="PANTHER" id="PTHR12019">
    <property type="entry name" value="LAMINA-ASSOCIATED POLYPEPTIDE THYMOPOIETIN"/>
    <property type="match status" value="1"/>
</dbReference>
<keyword evidence="3" id="KW-0597">Phosphoprotein</keyword>
<keyword evidence="4" id="KW-0007">Acetylation</keyword>
<dbReference type="OrthoDB" id="6363067at2759"/>
<gene>
    <name evidence="11" type="primary">lemd1</name>
</gene>
<keyword evidence="5" id="KW-0238">DNA-binding</keyword>
<proteinExistence type="inferred from homology"/>
<feature type="region of interest" description="Disordered" evidence="6">
    <location>
        <begin position="132"/>
        <end position="171"/>
    </location>
</feature>
<dbReference type="InParanoid" id="A0A6P8TS00"/>
<evidence type="ECO:0000256" key="6">
    <source>
        <dbReference type="SAM" id="MobiDB-lite"/>
    </source>
</evidence>
<dbReference type="PROSITE" id="PS50955">
    <property type="entry name" value="LEM_LIKE"/>
    <property type="match status" value="1"/>
</dbReference>
<feature type="region of interest" description="Disordered" evidence="6">
    <location>
        <begin position="287"/>
        <end position="321"/>
    </location>
</feature>
<reference evidence="11" key="1">
    <citation type="submission" date="2025-08" db="UniProtKB">
        <authorList>
            <consortium name="RefSeq"/>
        </authorList>
    </citation>
    <scope>IDENTIFICATION</scope>
</reference>
<keyword evidence="2" id="KW-0488">Methylation</keyword>
<feature type="compositionally biased region" description="Acidic residues" evidence="6">
    <location>
        <begin position="133"/>
        <end position="148"/>
    </location>
</feature>
<dbReference type="GeneID" id="117543050"/>
<dbReference type="GO" id="GO:0005635">
    <property type="term" value="C:nuclear envelope"/>
    <property type="evidence" value="ECO:0007669"/>
    <property type="project" value="UniProtKB-ARBA"/>
</dbReference>
<keyword evidence="10" id="KW-1185">Reference proteome</keyword>
<dbReference type="Gene3D" id="1.10.720.40">
    <property type="match status" value="2"/>
</dbReference>
<dbReference type="PANTHER" id="PTHR12019:SF22">
    <property type="entry name" value="LAMINA-ASSOCIATED POLYPEPTIDE 2, ISOFORMS BETA_GAMMA"/>
    <property type="match status" value="1"/>
</dbReference>
<evidence type="ECO:0000256" key="7">
    <source>
        <dbReference type="SAM" id="Phobius"/>
    </source>
</evidence>
<evidence type="ECO:0000256" key="5">
    <source>
        <dbReference type="ARBA" id="ARBA00023125"/>
    </source>
</evidence>
<evidence type="ECO:0000256" key="1">
    <source>
        <dbReference type="ARBA" id="ARBA00007744"/>
    </source>
</evidence>
<dbReference type="PROSITE" id="PS50954">
    <property type="entry name" value="LEM"/>
    <property type="match status" value="1"/>
</dbReference>
<accession>A0A6P8TS00</accession>
<dbReference type="SUPFAM" id="SSF63451">
    <property type="entry name" value="LEM domain"/>
    <property type="match status" value="2"/>
</dbReference>
<keyword evidence="7" id="KW-0472">Membrane</keyword>
<feature type="compositionally biased region" description="Low complexity" evidence="6">
    <location>
        <begin position="161"/>
        <end position="171"/>
    </location>
</feature>
<protein>
    <submittedName>
        <fullName evidence="11">LEM domain-containing protein 1 isoform X1</fullName>
    </submittedName>
</protein>
<dbReference type="Proteomes" id="UP000515161">
    <property type="component" value="Unplaced"/>
</dbReference>
<dbReference type="GO" id="GO:0003677">
    <property type="term" value="F:DNA binding"/>
    <property type="evidence" value="ECO:0007669"/>
    <property type="project" value="UniProtKB-KW"/>
</dbReference>
<dbReference type="CTD" id="93273"/>
<keyword evidence="7" id="KW-1133">Transmembrane helix</keyword>
<feature type="domain" description="LEM-like" evidence="9">
    <location>
        <begin position="5"/>
        <end position="48"/>
    </location>
</feature>
<keyword evidence="7" id="KW-0812">Transmembrane</keyword>
<evidence type="ECO:0000256" key="2">
    <source>
        <dbReference type="ARBA" id="ARBA00022481"/>
    </source>
</evidence>
<evidence type="ECO:0000259" key="8">
    <source>
        <dbReference type="PROSITE" id="PS50954"/>
    </source>
</evidence>
<dbReference type="InterPro" id="IPR003887">
    <property type="entry name" value="LEM_dom"/>
</dbReference>
<sequence length="443" mass="49358">MSLFMEDPAHFSKSRLKSELVAHNVVLPPVKSRKEIYVDLHLKHIAQKNAGDFSSDDEDQENDLAAKEEDAEILVQSCLTDDDLKAVLLKHGVKAGPIVASTRALYENKLRRLQQSEGQGHVNGVEKGVLYSDSEEEEEQGEQEDGESGSEGAKEEIDELSNQAQQGSSQNGDFVYPQCFLLSSRMRAHATRKWEPIPKRNSRNGIKSSQQIPVGITKASSVDQRSGLGSGFPSGTHSAVSNGGSSISPQQSFSITEMVQEMEKRKSLFSCPNTERELNGSNVQEHWSRFNRPDTPIVDTMKNQSPYYTPKESPYKMKPSQEPVKDTIKEMFLNMEASPTGICATRRRPIKGAAGRPVQYIYPDSPTTIERREVERRLVPIHIQILVFFIVACLLYIIYVCVEENSFNPFVALLDSPGQGSESEEGLVLQAETQVTPVISRQE</sequence>
<dbReference type="InterPro" id="IPR011015">
    <property type="entry name" value="LEM/LEM-like_dom_sf"/>
</dbReference>
<organism evidence="10 11">
    <name type="scientific">Gymnodraco acuticeps</name>
    <name type="common">Antarctic dragonfish</name>
    <dbReference type="NCBI Taxonomy" id="8218"/>
    <lineage>
        <taxon>Eukaryota</taxon>
        <taxon>Metazoa</taxon>
        <taxon>Chordata</taxon>
        <taxon>Craniata</taxon>
        <taxon>Vertebrata</taxon>
        <taxon>Euteleostomi</taxon>
        <taxon>Actinopterygii</taxon>
        <taxon>Neopterygii</taxon>
        <taxon>Teleostei</taxon>
        <taxon>Neoteleostei</taxon>
        <taxon>Acanthomorphata</taxon>
        <taxon>Eupercaria</taxon>
        <taxon>Perciformes</taxon>
        <taxon>Notothenioidei</taxon>
        <taxon>Bathydraconidae</taxon>
        <taxon>Gymnodraco</taxon>
    </lineage>
</organism>
<evidence type="ECO:0000256" key="3">
    <source>
        <dbReference type="ARBA" id="ARBA00022553"/>
    </source>
</evidence>
<feature type="transmembrane region" description="Helical" evidence="7">
    <location>
        <begin position="378"/>
        <end position="399"/>
    </location>
</feature>
<feature type="domain" description="LEM" evidence="8">
    <location>
        <begin position="73"/>
        <end position="117"/>
    </location>
</feature>
<dbReference type="InterPro" id="IPR051656">
    <property type="entry name" value="LEM_domain"/>
</dbReference>
<dbReference type="CDD" id="cd12940">
    <property type="entry name" value="LEM_LAP2_LEMD1"/>
    <property type="match status" value="1"/>
</dbReference>
<evidence type="ECO:0000259" key="9">
    <source>
        <dbReference type="PROSITE" id="PS50955"/>
    </source>
</evidence>
<dbReference type="SMART" id="SM01261">
    <property type="entry name" value="Thymopoietin"/>
    <property type="match status" value="1"/>
</dbReference>
<dbReference type="SMART" id="SM00540">
    <property type="entry name" value="LEM"/>
    <property type="match status" value="1"/>
</dbReference>
<dbReference type="Pfam" id="PF03020">
    <property type="entry name" value="LEM"/>
    <property type="match status" value="1"/>
</dbReference>
<dbReference type="FunFam" id="1.10.720.40:FF:000001">
    <property type="entry name" value="LEM domain containing 2, isoform CRA_a"/>
    <property type="match status" value="2"/>
</dbReference>
<dbReference type="InterPro" id="IPR013146">
    <property type="entry name" value="LEM-like_dom"/>
</dbReference>
<comment type="similarity">
    <text evidence="1">Belongs to the LEM family.</text>
</comment>